<dbReference type="PANTHER" id="PTHR30619:SF1">
    <property type="entry name" value="RECOMBINATION PROTEIN 2"/>
    <property type="match status" value="1"/>
</dbReference>
<dbReference type="RefSeq" id="WP_184132091.1">
    <property type="nucleotide sequence ID" value="NZ_JACHDD010000009.1"/>
</dbReference>
<organism evidence="1 2">
    <name type="scientific">Paraburkholderia atlantica</name>
    <dbReference type="NCBI Taxonomy" id="2654982"/>
    <lineage>
        <taxon>Bacteria</taxon>
        <taxon>Pseudomonadati</taxon>
        <taxon>Pseudomonadota</taxon>
        <taxon>Betaproteobacteria</taxon>
        <taxon>Burkholderiales</taxon>
        <taxon>Burkholderiaceae</taxon>
        <taxon>Paraburkholderia</taxon>
    </lineage>
</organism>
<keyword evidence="2" id="KW-1185">Reference proteome</keyword>
<dbReference type="InterPro" id="IPR036866">
    <property type="entry name" value="RibonucZ/Hydroxyglut_hydro"/>
</dbReference>
<dbReference type="InterPro" id="IPR052159">
    <property type="entry name" value="Competence_DNA_uptake"/>
</dbReference>
<sequence length="355" mass="38407">MNQNTRNGFIKVVALPAGPGDCLWIEYGRDSEAPHVLIVDTGVSSTCEFIRPKLAALTAERAAVLVITHIDDDHIGSATKLLSDKSLTGKVADVWFNGRRHCGPEDKTESLGVKNAVALDELLGSGAHRWNHAFGGNAVSLDCTGAPRQLPEMPGGLQVTVLGPSKDQLLALGREWDRGVDRLLEKNRAAPPLADLPPDMEVFGSAVLDVPSLSSYIGEDSSVTNGSSISLLLEFDGRRIVLAADSHAASLLAAWKHLDISSIDLLKVSHHGSRNNTSLGLVEAMRPQRTLICSDASRHGHPDDECIAMLVAPVGHKRIFTNYTYEKLSSWDNDYMRRKHNFSVVSGDGIVEINL</sequence>
<accession>A0A7W8QBP9</accession>
<proteinExistence type="predicted"/>
<dbReference type="PANTHER" id="PTHR30619">
    <property type="entry name" value="DNA INTERNALIZATION/COMPETENCE PROTEIN COMEC/REC2"/>
    <property type="match status" value="1"/>
</dbReference>
<name>A0A7W8QBP9_PARAM</name>
<dbReference type="AlphaFoldDB" id="A0A7W8QBP9"/>
<evidence type="ECO:0008006" key="3">
    <source>
        <dbReference type="Google" id="ProtNLM"/>
    </source>
</evidence>
<gene>
    <name evidence="1" type="ORF">HDG40_005651</name>
</gene>
<reference evidence="1 2" key="1">
    <citation type="submission" date="2020-08" db="EMBL/GenBank/DDBJ databases">
        <title>Genomic Encyclopedia of Type Strains, Phase IV (KMG-V): Genome sequencing to study the core and pangenomes of soil and plant-associated prokaryotes.</title>
        <authorList>
            <person name="Whitman W."/>
        </authorList>
    </citation>
    <scope>NUCLEOTIDE SEQUENCE [LARGE SCALE GENOMIC DNA]</scope>
    <source>
        <strain evidence="1 2">JPY158</strain>
    </source>
</reference>
<dbReference type="EMBL" id="JACHDD010000009">
    <property type="protein sequence ID" value="MBB5427472.1"/>
    <property type="molecule type" value="Genomic_DNA"/>
</dbReference>
<dbReference type="Gene3D" id="3.60.15.10">
    <property type="entry name" value="Ribonuclease Z/Hydroxyacylglutathione hydrolase-like"/>
    <property type="match status" value="1"/>
</dbReference>
<dbReference type="Proteomes" id="UP000592780">
    <property type="component" value="Unassembled WGS sequence"/>
</dbReference>
<evidence type="ECO:0000313" key="2">
    <source>
        <dbReference type="Proteomes" id="UP000592780"/>
    </source>
</evidence>
<evidence type="ECO:0000313" key="1">
    <source>
        <dbReference type="EMBL" id="MBB5427472.1"/>
    </source>
</evidence>
<protein>
    <recommendedName>
        <fullName evidence="3">MBL fold metallo-hydrolase</fullName>
    </recommendedName>
</protein>
<dbReference type="SUPFAM" id="SSF56281">
    <property type="entry name" value="Metallo-hydrolase/oxidoreductase"/>
    <property type="match status" value="1"/>
</dbReference>
<comment type="caution">
    <text evidence="1">The sequence shown here is derived from an EMBL/GenBank/DDBJ whole genome shotgun (WGS) entry which is preliminary data.</text>
</comment>